<keyword evidence="2" id="KW-0238">DNA-binding</keyword>
<evidence type="ECO:0000313" key="5">
    <source>
        <dbReference type="EMBL" id="AQS51771.1"/>
    </source>
</evidence>
<sequence length="230" mass="26089">MDTLTPATKEPIVRTSVHDAVYQVLRNRIMHGVYRAGQVLGIQDIADNLDTSTMPVREALRKLIAQQALEPMRSRSARIPLITPERLADLHRTRLLVEGKMTQWACDTQISPEKLHHLKQLAHDIHQSRTQPDGLTISLELNRQFHFSIYECAQSPVMLGIIESLWLQSGPYLREVQELCGAERAPIDDHHERLVDALVRNDAAAAKQALKADISWPFEQLLQLQTDSSK</sequence>
<dbReference type="PANTHER" id="PTHR43537:SF39">
    <property type="entry name" value="HTH-TYPE TRANSCRIPTIONAL REGULATOR MCBR"/>
    <property type="match status" value="1"/>
</dbReference>
<dbReference type="EMBL" id="CP019697">
    <property type="protein sequence ID" value="AQS51771.1"/>
    <property type="molecule type" value="Genomic_DNA"/>
</dbReference>
<dbReference type="Gene3D" id="1.10.10.10">
    <property type="entry name" value="Winged helix-like DNA-binding domain superfamily/Winged helix DNA-binding domain"/>
    <property type="match status" value="1"/>
</dbReference>
<dbReference type="SMART" id="SM00895">
    <property type="entry name" value="FCD"/>
    <property type="match status" value="1"/>
</dbReference>
<dbReference type="SUPFAM" id="SSF48008">
    <property type="entry name" value="GntR ligand-binding domain-like"/>
    <property type="match status" value="1"/>
</dbReference>
<name>A0A1U9K156_9BURK</name>
<proteinExistence type="predicted"/>
<evidence type="ECO:0000256" key="1">
    <source>
        <dbReference type="ARBA" id="ARBA00023015"/>
    </source>
</evidence>
<organism evidence="5 6">
    <name type="scientific">Paenalcaligenes hominis</name>
    <dbReference type="NCBI Taxonomy" id="643674"/>
    <lineage>
        <taxon>Bacteria</taxon>
        <taxon>Pseudomonadati</taxon>
        <taxon>Pseudomonadota</taxon>
        <taxon>Betaproteobacteria</taxon>
        <taxon>Burkholderiales</taxon>
        <taxon>Alcaligenaceae</taxon>
        <taxon>Paenalcaligenes</taxon>
    </lineage>
</organism>
<dbReference type="SUPFAM" id="SSF46785">
    <property type="entry name" value="Winged helix' DNA-binding domain"/>
    <property type="match status" value="1"/>
</dbReference>
<dbReference type="Proteomes" id="UP000189369">
    <property type="component" value="Chromosome"/>
</dbReference>
<evidence type="ECO:0000313" key="6">
    <source>
        <dbReference type="Proteomes" id="UP000189369"/>
    </source>
</evidence>
<dbReference type="InterPro" id="IPR008920">
    <property type="entry name" value="TF_FadR/GntR_C"/>
</dbReference>
<protein>
    <submittedName>
        <fullName evidence="5">GntR family transcriptional regulator</fullName>
    </submittedName>
</protein>
<evidence type="ECO:0000256" key="3">
    <source>
        <dbReference type="ARBA" id="ARBA00023163"/>
    </source>
</evidence>
<dbReference type="Pfam" id="PF07729">
    <property type="entry name" value="FCD"/>
    <property type="match status" value="1"/>
</dbReference>
<dbReference type="Gene3D" id="1.20.120.530">
    <property type="entry name" value="GntR ligand-binding domain-like"/>
    <property type="match status" value="1"/>
</dbReference>
<evidence type="ECO:0000259" key="4">
    <source>
        <dbReference type="PROSITE" id="PS50949"/>
    </source>
</evidence>
<keyword evidence="1" id="KW-0805">Transcription regulation</keyword>
<evidence type="ECO:0000256" key="2">
    <source>
        <dbReference type="ARBA" id="ARBA00023125"/>
    </source>
</evidence>
<dbReference type="KEGG" id="phn:PAEH1_09740"/>
<dbReference type="AlphaFoldDB" id="A0A1U9K156"/>
<dbReference type="InterPro" id="IPR036388">
    <property type="entry name" value="WH-like_DNA-bd_sf"/>
</dbReference>
<reference evidence="5 6" key="1">
    <citation type="submission" date="2017-01" db="EMBL/GenBank/DDBJ databases">
        <title>Complete Genome Sequence of Paenalcaligenes hominis, Isolated from a paraplegic Patient with neurogenic bladder.</title>
        <authorList>
            <person name="Mukhopadhyay R."/>
            <person name="Joaquin J."/>
            <person name="Hogue R."/>
            <person name="Kilaru A."/>
            <person name="Jospin G."/>
            <person name="Mars K."/>
            <person name="Eisen J.A."/>
            <person name="Chaturvedi V."/>
        </authorList>
    </citation>
    <scope>NUCLEOTIDE SEQUENCE [LARGE SCALE GENOMIC DNA]</scope>
    <source>
        <strain evidence="5 6">15S00501</strain>
    </source>
</reference>
<dbReference type="OrthoDB" id="7003764at2"/>
<dbReference type="InterPro" id="IPR011711">
    <property type="entry name" value="GntR_C"/>
</dbReference>
<dbReference type="InterPro" id="IPR036390">
    <property type="entry name" value="WH_DNA-bd_sf"/>
</dbReference>
<keyword evidence="3" id="KW-0804">Transcription</keyword>
<dbReference type="GO" id="GO:0003677">
    <property type="term" value="F:DNA binding"/>
    <property type="evidence" value="ECO:0007669"/>
    <property type="project" value="UniProtKB-KW"/>
</dbReference>
<dbReference type="SMART" id="SM00345">
    <property type="entry name" value="HTH_GNTR"/>
    <property type="match status" value="1"/>
</dbReference>
<dbReference type="Pfam" id="PF00392">
    <property type="entry name" value="GntR"/>
    <property type="match status" value="1"/>
</dbReference>
<accession>A0A1U9K156</accession>
<gene>
    <name evidence="5" type="ORF">PAEH1_09740</name>
</gene>
<dbReference type="STRING" id="643674.PAEH1_09740"/>
<dbReference type="InterPro" id="IPR000524">
    <property type="entry name" value="Tscrpt_reg_HTH_GntR"/>
</dbReference>
<dbReference type="PROSITE" id="PS50949">
    <property type="entry name" value="HTH_GNTR"/>
    <property type="match status" value="1"/>
</dbReference>
<feature type="domain" description="HTH gntR-type" evidence="4">
    <location>
        <begin position="15"/>
        <end position="82"/>
    </location>
</feature>
<dbReference type="GO" id="GO:0003700">
    <property type="term" value="F:DNA-binding transcription factor activity"/>
    <property type="evidence" value="ECO:0007669"/>
    <property type="project" value="InterPro"/>
</dbReference>
<dbReference type="PANTHER" id="PTHR43537">
    <property type="entry name" value="TRANSCRIPTIONAL REGULATOR, GNTR FAMILY"/>
    <property type="match status" value="1"/>
</dbReference>